<dbReference type="InterPro" id="IPR036264">
    <property type="entry name" value="Bact_exopeptidase_dim_dom"/>
</dbReference>
<feature type="domain" description="Peptidase M20 dimerisation" evidence="7">
    <location>
        <begin position="298"/>
        <end position="458"/>
    </location>
</feature>
<accession>A0ABP0BDP2</accession>
<keyword evidence="6" id="KW-1133">Transmembrane helix</keyword>
<dbReference type="InterPro" id="IPR017141">
    <property type="entry name" value="Pept_M20_carboxypep"/>
</dbReference>
<keyword evidence="9" id="KW-1185">Reference proteome</keyword>
<proteinExistence type="inferred from homology"/>
<keyword evidence="3" id="KW-0479">Metal-binding</keyword>
<name>A0ABP0BDP2_9PEZI</name>
<dbReference type="CDD" id="cd05674">
    <property type="entry name" value="M20_yscS"/>
    <property type="match status" value="1"/>
</dbReference>
<evidence type="ECO:0000313" key="8">
    <source>
        <dbReference type="EMBL" id="CAK7217743.1"/>
    </source>
</evidence>
<dbReference type="Pfam" id="PF07687">
    <property type="entry name" value="M20_dimer"/>
    <property type="match status" value="1"/>
</dbReference>
<dbReference type="SUPFAM" id="SSF53187">
    <property type="entry name" value="Zn-dependent exopeptidases"/>
    <property type="match status" value="1"/>
</dbReference>
<evidence type="ECO:0000256" key="1">
    <source>
        <dbReference type="ARBA" id="ARBA00006247"/>
    </source>
</evidence>
<organism evidence="8 9">
    <name type="scientific">Sporothrix curviconia</name>
    <dbReference type="NCBI Taxonomy" id="1260050"/>
    <lineage>
        <taxon>Eukaryota</taxon>
        <taxon>Fungi</taxon>
        <taxon>Dikarya</taxon>
        <taxon>Ascomycota</taxon>
        <taxon>Pezizomycotina</taxon>
        <taxon>Sordariomycetes</taxon>
        <taxon>Sordariomycetidae</taxon>
        <taxon>Ophiostomatales</taxon>
        <taxon>Ophiostomataceae</taxon>
        <taxon>Sporothrix</taxon>
    </lineage>
</organism>
<reference evidence="8 9" key="1">
    <citation type="submission" date="2024-01" db="EMBL/GenBank/DDBJ databases">
        <authorList>
            <person name="Allen C."/>
            <person name="Tagirdzhanova G."/>
        </authorList>
    </citation>
    <scope>NUCLEOTIDE SEQUENCE [LARGE SCALE GENOMIC DNA]</scope>
</reference>
<dbReference type="InterPro" id="IPR002933">
    <property type="entry name" value="Peptidase_M20"/>
</dbReference>
<dbReference type="PIRSF" id="PIRSF037217">
    <property type="entry name" value="Carboxypeptidase_S"/>
    <property type="match status" value="1"/>
</dbReference>
<dbReference type="PANTHER" id="PTHR45962">
    <property type="entry name" value="N-FATTY-ACYL-AMINO ACID SYNTHASE/HYDROLASE PM20D1"/>
    <property type="match status" value="1"/>
</dbReference>
<dbReference type="PANTHER" id="PTHR45962:SF1">
    <property type="entry name" value="N-FATTY-ACYL-AMINO ACID SYNTHASE_HYDROLASE PM20D1"/>
    <property type="match status" value="1"/>
</dbReference>
<keyword evidence="4" id="KW-0378">Hydrolase</keyword>
<dbReference type="Gene3D" id="3.30.70.360">
    <property type="match status" value="1"/>
</dbReference>
<sequence length="589" mass="64649">MSENPEKHHQIEIYPHTHQKRISSRRPLAVWLVVLLLGAVYLALSHAVALSWRDNGRSSASSPPQAVCVQPAALFPSDADGKLEEAYGHISSDAFRSKTIERLSGAVQIKTETFDDLGEVGEDRRWDVFFGFYDYLEKTFPAVHQTLRVEKINTHGLLYTWQGRDSNGLDAAYRKPTVLMAHQDTVPVPDDTIDAWTYPPWSGAYDGTFIWGRGASDCKNQLIAILEATELLLQHGFQPKRTLLLSFGFDEESFGYHGAGNLSAVIHDRYGDDGLAVVIDEGAGFENVWGTLFAKPGTAEKGSTNVEVTVRSPGGHSSVPRDHTSIGILSELITQIEATQYPARLDERNPYFAQLQCGATHAAAFPPKLRKLLARHRPSNASPDHPGHPDPLAIEAAKQGPEIKYLLQTSQAVDIVAGGVKVNAMPERAKAVINHRVNIGETTQVVYDRLTRIAGGVARKHNLTLHAFDGQDEADSILLVAPHSSESSPISPADGSGVSPFSVLAGSVRAIYGEETIVTPGIMTGNTDTRFFWDLTKHIFRFAPGYDPEDQVGGLRGIHTINEKVNVNNHINAVKFFFLFVRNIDEAEV</sequence>
<gene>
    <name evidence="8" type="ORF">SCUCBS95973_003248</name>
</gene>
<evidence type="ECO:0000256" key="6">
    <source>
        <dbReference type="SAM" id="Phobius"/>
    </source>
</evidence>
<keyword evidence="6" id="KW-0472">Membrane</keyword>
<comment type="caution">
    <text evidence="8">The sequence shown here is derived from an EMBL/GenBank/DDBJ whole genome shotgun (WGS) entry which is preliminary data.</text>
</comment>
<keyword evidence="5" id="KW-0862">Zinc</keyword>
<evidence type="ECO:0000313" key="9">
    <source>
        <dbReference type="Proteomes" id="UP001642405"/>
    </source>
</evidence>
<keyword evidence="6" id="KW-0812">Transmembrane</keyword>
<dbReference type="EMBL" id="CAWUHB010000014">
    <property type="protein sequence ID" value="CAK7217743.1"/>
    <property type="molecule type" value="Genomic_DNA"/>
</dbReference>
<keyword evidence="2" id="KW-0645">Protease</keyword>
<dbReference type="Pfam" id="PF01546">
    <property type="entry name" value="Peptidase_M20"/>
    <property type="match status" value="1"/>
</dbReference>
<protein>
    <recommendedName>
        <fullName evidence="7">Peptidase M20 dimerisation domain-containing protein</fullName>
    </recommendedName>
</protein>
<dbReference type="InterPro" id="IPR001261">
    <property type="entry name" value="ArgE/DapE_CS"/>
</dbReference>
<evidence type="ECO:0000256" key="5">
    <source>
        <dbReference type="ARBA" id="ARBA00022833"/>
    </source>
</evidence>
<evidence type="ECO:0000256" key="3">
    <source>
        <dbReference type="ARBA" id="ARBA00022723"/>
    </source>
</evidence>
<dbReference type="SUPFAM" id="SSF55031">
    <property type="entry name" value="Bacterial exopeptidase dimerisation domain"/>
    <property type="match status" value="1"/>
</dbReference>
<evidence type="ECO:0000259" key="7">
    <source>
        <dbReference type="Pfam" id="PF07687"/>
    </source>
</evidence>
<dbReference type="Proteomes" id="UP001642405">
    <property type="component" value="Unassembled WGS sequence"/>
</dbReference>
<dbReference type="InterPro" id="IPR011650">
    <property type="entry name" value="Peptidase_M20_dimer"/>
</dbReference>
<dbReference type="Gene3D" id="1.10.150.900">
    <property type="match status" value="1"/>
</dbReference>
<dbReference type="InterPro" id="IPR047177">
    <property type="entry name" value="Pept_M20A"/>
</dbReference>
<dbReference type="Gene3D" id="3.40.630.10">
    <property type="entry name" value="Zn peptidases"/>
    <property type="match status" value="1"/>
</dbReference>
<evidence type="ECO:0000256" key="4">
    <source>
        <dbReference type="ARBA" id="ARBA00022801"/>
    </source>
</evidence>
<evidence type="ECO:0000256" key="2">
    <source>
        <dbReference type="ARBA" id="ARBA00022670"/>
    </source>
</evidence>
<dbReference type="PROSITE" id="PS00759">
    <property type="entry name" value="ARGE_DAPE_CPG2_2"/>
    <property type="match status" value="1"/>
</dbReference>
<comment type="similarity">
    <text evidence="1">Belongs to the peptidase M20A family.</text>
</comment>
<feature type="transmembrane region" description="Helical" evidence="6">
    <location>
        <begin position="28"/>
        <end position="52"/>
    </location>
</feature>